<dbReference type="PANTHER" id="PTHR33710:SF62">
    <property type="entry name" value="DUF4283 DOMAIN PROTEIN"/>
    <property type="match status" value="1"/>
</dbReference>
<feature type="non-terminal residue" evidence="1">
    <location>
        <position position="69"/>
    </location>
</feature>
<dbReference type="Proteomes" id="UP000593578">
    <property type="component" value="Unassembled WGS sequence"/>
</dbReference>
<protein>
    <submittedName>
        <fullName evidence="1">Uncharacterized protein</fullName>
    </submittedName>
</protein>
<proteinExistence type="predicted"/>
<evidence type="ECO:0000313" key="2">
    <source>
        <dbReference type="Proteomes" id="UP000593578"/>
    </source>
</evidence>
<organism evidence="1 2">
    <name type="scientific">Gossypium raimondii</name>
    <name type="common">Peruvian cotton</name>
    <name type="synonym">Gossypium klotzschianum subsp. raimondii</name>
    <dbReference type="NCBI Taxonomy" id="29730"/>
    <lineage>
        <taxon>Eukaryota</taxon>
        <taxon>Viridiplantae</taxon>
        <taxon>Streptophyta</taxon>
        <taxon>Embryophyta</taxon>
        <taxon>Tracheophyta</taxon>
        <taxon>Spermatophyta</taxon>
        <taxon>Magnoliopsida</taxon>
        <taxon>eudicotyledons</taxon>
        <taxon>Gunneridae</taxon>
        <taxon>Pentapetalae</taxon>
        <taxon>rosids</taxon>
        <taxon>malvids</taxon>
        <taxon>Malvales</taxon>
        <taxon>Malvaceae</taxon>
        <taxon>Malvoideae</taxon>
        <taxon>Gossypium</taxon>
    </lineage>
</organism>
<comment type="caution">
    <text evidence="1">The sequence shown here is derived from an EMBL/GenBank/DDBJ whole genome shotgun (WGS) entry which is preliminary data.</text>
</comment>
<dbReference type="EMBL" id="JABEZZ010000003">
    <property type="protein sequence ID" value="MBA0582326.1"/>
    <property type="molecule type" value="Genomic_DNA"/>
</dbReference>
<dbReference type="PANTHER" id="PTHR33710">
    <property type="entry name" value="BNAC02G09200D PROTEIN"/>
    <property type="match status" value="1"/>
</dbReference>
<accession>A0A7J8NZK9</accession>
<evidence type="ECO:0000313" key="1">
    <source>
        <dbReference type="EMBL" id="MBA0582326.1"/>
    </source>
</evidence>
<reference evidence="1 2" key="1">
    <citation type="journal article" date="2019" name="Genome Biol. Evol.">
        <title>Insights into the evolution of the New World diploid cottons (Gossypium, subgenus Houzingenia) based on genome sequencing.</title>
        <authorList>
            <person name="Grover C.E."/>
            <person name="Arick M.A. 2nd"/>
            <person name="Thrash A."/>
            <person name="Conover J.L."/>
            <person name="Sanders W.S."/>
            <person name="Peterson D.G."/>
            <person name="Frelichowski J.E."/>
            <person name="Scheffler J.A."/>
            <person name="Scheffler B.E."/>
            <person name="Wendel J.F."/>
        </authorList>
    </citation>
    <scope>NUCLEOTIDE SEQUENCE [LARGE SCALE GENOMIC DNA]</scope>
    <source>
        <strain evidence="1">8</strain>
        <tissue evidence="1">Leaf</tissue>
    </source>
</reference>
<gene>
    <name evidence="1" type="ORF">Gorai_024477</name>
</gene>
<sequence>MYFYENKGERLGDEQFMEAFQSALDDCDLLDVGYEGQWFTWERERLSHNNIRERLDRRVLTPGWEDLFP</sequence>
<name>A0A7J8NZK9_GOSRA</name>
<dbReference type="AlphaFoldDB" id="A0A7J8NZK9"/>